<dbReference type="Proteomes" id="UP000199039">
    <property type="component" value="Unassembled WGS sequence"/>
</dbReference>
<protein>
    <submittedName>
        <fullName evidence="2">Uncharacterized protein</fullName>
    </submittedName>
</protein>
<evidence type="ECO:0000313" key="3">
    <source>
        <dbReference type="Proteomes" id="UP000199039"/>
    </source>
</evidence>
<keyword evidence="1" id="KW-1133">Transmembrane helix</keyword>
<keyword evidence="1" id="KW-0472">Membrane</keyword>
<dbReference type="EMBL" id="FMYH01000003">
    <property type="protein sequence ID" value="SDC54564.1"/>
    <property type="molecule type" value="Genomic_DNA"/>
</dbReference>
<organism evidence="2 3">
    <name type="scientific">Sanguibacter gelidistatuariae</name>
    <dbReference type="NCBI Taxonomy" id="1814289"/>
    <lineage>
        <taxon>Bacteria</taxon>
        <taxon>Bacillati</taxon>
        <taxon>Actinomycetota</taxon>
        <taxon>Actinomycetes</taxon>
        <taxon>Micrococcales</taxon>
        <taxon>Sanguibacteraceae</taxon>
        <taxon>Sanguibacter</taxon>
    </lineage>
</organism>
<dbReference type="AlphaFoldDB" id="A0A1G6MH05"/>
<evidence type="ECO:0000256" key="1">
    <source>
        <dbReference type="SAM" id="Phobius"/>
    </source>
</evidence>
<name>A0A1G6MH05_9MICO</name>
<feature type="transmembrane region" description="Helical" evidence="1">
    <location>
        <begin position="98"/>
        <end position="117"/>
    </location>
</feature>
<accession>A0A1G6MH05</accession>
<dbReference type="STRING" id="1814289.SAMN05216410_1874"/>
<keyword evidence="3" id="KW-1185">Reference proteome</keyword>
<keyword evidence="1" id="KW-0812">Transmembrane</keyword>
<evidence type="ECO:0000313" key="2">
    <source>
        <dbReference type="EMBL" id="SDC54564.1"/>
    </source>
</evidence>
<proteinExistence type="predicted"/>
<sequence length="305" mass="31911">MDCADEVRSARATRRVLSSGLGDVCPAPEFMNRLLALAAQTEPVAHGGGAAGVVGAAVRFAEPQRLPPRWQALCGDLPSGDLSLGGPPRAVLRRRRRVVAAALVATGVAASGLFALGSRPVVTPARYPADAFTALAGAVQWTPDVSPAVVTASAGDGSDWADGPGGYDHEVLEWMQVEGWPRPDALPAGLQVRSLRFTGSDATVLEVDLESPIGDVVIREQKGQLSPILLDELESVAVGGSPVYVISAEPLHLVWQSSDTVIDLVSAASLDDVLQLVSTFSVDEFDTGFQARVERGWSTLTGVLS</sequence>
<reference evidence="2 3" key="1">
    <citation type="submission" date="2016-09" db="EMBL/GenBank/DDBJ databases">
        <authorList>
            <person name="Capua I."/>
            <person name="De Benedictis P."/>
            <person name="Joannis T."/>
            <person name="Lombin L.H."/>
            <person name="Cattoli G."/>
        </authorList>
    </citation>
    <scope>NUCLEOTIDE SEQUENCE [LARGE SCALE GENOMIC DNA]</scope>
    <source>
        <strain evidence="2 3">ISLP-3</strain>
    </source>
</reference>
<gene>
    <name evidence="2" type="ORF">SAMN05216410_1874</name>
</gene>